<sequence>MKPQNSKIGMTNWPELERSICASLNDVLNPTDTVVEVRQDAVIAHAEIIERILCLVSQTENADKQPDCPNIRQIQVDK</sequence>
<organism evidence="1 2">
    <name type="scientific">Dreissena polymorpha</name>
    <name type="common">Zebra mussel</name>
    <name type="synonym">Mytilus polymorpha</name>
    <dbReference type="NCBI Taxonomy" id="45954"/>
    <lineage>
        <taxon>Eukaryota</taxon>
        <taxon>Metazoa</taxon>
        <taxon>Spiralia</taxon>
        <taxon>Lophotrochozoa</taxon>
        <taxon>Mollusca</taxon>
        <taxon>Bivalvia</taxon>
        <taxon>Autobranchia</taxon>
        <taxon>Heteroconchia</taxon>
        <taxon>Euheterodonta</taxon>
        <taxon>Imparidentia</taxon>
        <taxon>Neoheterodontei</taxon>
        <taxon>Myida</taxon>
        <taxon>Dreissenoidea</taxon>
        <taxon>Dreissenidae</taxon>
        <taxon>Dreissena</taxon>
    </lineage>
</organism>
<protein>
    <submittedName>
        <fullName evidence="1">Uncharacterized protein</fullName>
    </submittedName>
</protein>
<accession>A0A9D4E1Q3</accession>
<reference evidence="1" key="2">
    <citation type="submission" date="2020-11" db="EMBL/GenBank/DDBJ databases">
        <authorList>
            <person name="McCartney M.A."/>
            <person name="Auch B."/>
            <person name="Kono T."/>
            <person name="Mallez S."/>
            <person name="Becker A."/>
            <person name="Gohl D.M."/>
            <person name="Silverstein K.A.T."/>
            <person name="Koren S."/>
            <person name="Bechman K.B."/>
            <person name="Herman A."/>
            <person name="Abrahante J.E."/>
            <person name="Garbe J."/>
        </authorList>
    </citation>
    <scope>NUCLEOTIDE SEQUENCE</scope>
    <source>
        <strain evidence="1">Duluth1</strain>
        <tissue evidence="1">Whole animal</tissue>
    </source>
</reference>
<reference evidence="1" key="1">
    <citation type="journal article" date="2019" name="bioRxiv">
        <title>The Genome of the Zebra Mussel, Dreissena polymorpha: A Resource for Invasive Species Research.</title>
        <authorList>
            <person name="McCartney M.A."/>
            <person name="Auch B."/>
            <person name="Kono T."/>
            <person name="Mallez S."/>
            <person name="Zhang Y."/>
            <person name="Obille A."/>
            <person name="Becker A."/>
            <person name="Abrahante J.E."/>
            <person name="Garbe J."/>
            <person name="Badalamenti J.P."/>
            <person name="Herman A."/>
            <person name="Mangelson H."/>
            <person name="Liachko I."/>
            <person name="Sullivan S."/>
            <person name="Sone E.D."/>
            <person name="Koren S."/>
            <person name="Silverstein K.A.T."/>
            <person name="Beckman K.B."/>
            <person name="Gohl D.M."/>
        </authorList>
    </citation>
    <scope>NUCLEOTIDE SEQUENCE</scope>
    <source>
        <strain evidence="1">Duluth1</strain>
        <tissue evidence="1">Whole animal</tissue>
    </source>
</reference>
<comment type="caution">
    <text evidence="1">The sequence shown here is derived from an EMBL/GenBank/DDBJ whole genome shotgun (WGS) entry which is preliminary data.</text>
</comment>
<gene>
    <name evidence="1" type="ORF">DPMN_173488</name>
</gene>
<dbReference type="Proteomes" id="UP000828390">
    <property type="component" value="Unassembled WGS sequence"/>
</dbReference>
<evidence type="ECO:0000313" key="1">
    <source>
        <dbReference type="EMBL" id="KAH3772152.1"/>
    </source>
</evidence>
<dbReference type="AlphaFoldDB" id="A0A9D4E1Q3"/>
<proteinExistence type="predicted"/>
<evidence type="ECO:0000313" key="2">
    <source>
        <dbReference type="Proteomes" id="UP000828390"/>
    </source>
</evidence>
<name>A0A9D4E1Q3_DREPO</name>
<dbReference type="EMBL" id="JAIWYP010000009">
    <property type="protein sequence ID" value="KAH3772152.1"/>
    <property type="molecule type" value="Genomic_DNA"/>
</dbReference>
<keyword evidence="2" id="KW-1185">Reference proteome</keyword>